<protein>
    <submittedName>
        <fullName evidence="2">DsrE-like protein</fullName>
    </submittedName>
</protein>
<dbReference type="STRING" id="318161.Sden_1807"/>
<reference evidence="2 3" key="1">
    <citation type="submission" date="2006-03" db="EMBL/GenBank/DDBJ databases">
        <title>Complete sequence of Shewanella denitrificans OS217.</title>
        <authorList>
            <consortium name="US DOE Joint Genome Institute"/>
            <person name="Copeland A."/>
            <person name="Lucas S."/>
            <person name="Lapidus A."/>
            <person name="Barry K."/>
            <person name="Detter J.C."/>
            <person name="Glavina del Rio T."/>
            <person name="Hammon N."/>
            <person name="Israni S."/>
            <person name="Dalin E."/>
            <person name="Tice H."/>
            <person name="Pitluck S."/>
            <person name="Brettin T."/>
            <person name="Bruce D."/>
            <person name="Han C."/>
            <person name="Tapia R."/>
            <person name="Gilna P."/>
            <person name="Kiss H."/>
            <person name="Schmutz J."/>
            <person name="Larimer F."/>
            <person name="Land M."/>
            <person name="Hauser L."/>
            <person name="Kyrpides N."/>
            <person name="Lykidis A."/>
            <person name="Richardson P."/>
        </authorList>
    </citation>
    <scope>NUCLEOTIDE SEQUENCE [LARGE SCALE GENOMIC DNA]</scope>
    <source>
        <strain evidence="3">OS217 / ATCC BAA-1090 / DSM 15013</strain>
    </source>
</reference>
<dbReference type="PANTHER" id="PTHR38780:SF1">
    <property type="entry name" value="PROTEIN TUSC"/>
    <property type="match status" value="1"/>
</dbReference>
<accession>Q12N85</accession>
<dbReference type="Proteomes" id="UP000001982">
    <property type="component" value="Chromosome"/>
</dbReference>
<dbReference type="KEGG" id="sdn:Sden_1807"/>
<dbReference type="RefSeq" id="WP_011496248.1">
    <property type="nucleotide sequence ID" value="NC_007954.1"/>
</dbReference>
<dbReference type="InterPro" id="IPR003787">
    <property type="entry name" value="Sulphur_relay_DsrE/F-like"/>
</dbReference>
<sequence length="118" mass="12896">MKRITIIFRKSPIGTSSAREGLDFALLSASFEQEVSLVFTMEAVLHLLPSQNPELSGSKDYIAALKALSLYDIDTVLVCQASLKALGLRNEQLAIHATAASFDDIKALINHADEIMVY</sequence>
<dbReference type="HOGENOM" id="CLU_155943_0_1_6"/>
<gene>
    <name evidence="2" type="ordered locus">Sden_1807</name>
</gene>
<dbReference type="PANTHER" id="PTHR38780">
    <property type="entry name" value="PROTEIN TUSC"/>
    <property type="match status" value="1"/>
</dbReference>
<proteinExistence type="inferred from homology"/>
<dbReference type="EMBL" id="CP000302">
    <property type="protein sequence ID" value="ABE55091.1"/>
    <property type="molecule type" value="Genomic_DNA"/>
</dbReference>
<dbReference type="InterPro" id="IPR017462">
    <property type="entry name" value="Sulphur_relay_TusC/DsrF"/>
</dbReference>
<dbReference type="AlphaFoldDB" id="Q12N85"/>
<name>Q12N85_SHEDO</name>
<dbReference type="eggNOG" id="COG2923">
    <property type="taxonomic scope" value="Bacteria"/>
</dbReference>
<evidence type="ECO:0000313" key="3">
    <source>
        <dbReference type="Proteomes" id="UP000001982"/>
    </source>
</evidence>
<organism evidence="2 3">
    <name type="scientific">Shewanella denitrificans (strain OS217 / ATCC BAA-1090 / DSM 15013)</name>
    <dbReference type="NCBI Taxonomy" id="318161"/>
    <lineage>
        <taxon>Bacteria</taxon>
        <taxon>Pseudomonadati</taxon>
        <taxon>Pseudomonadota</taxon>
        <taxon>Gammaproteobacteria</taxon>
        <taxon>Alteromonadales</taxon>
        <taxon>Shewanellaceae</taxon>
        <taxon>Shewanella</taxon>
    </lineage>
</organism>
<keyword evidence="3" id="KW-1185">Reference proteome</keyword>
<comment type="similarity">
    <text evidence="1">Belongs to the DsrF/TusC family.</text>
</comment>
<dbReference type="OrthoDB" id="9789418at2"/>
<evidence type="ECO:0000313" key="2">
    <source>
        <dbReference type="EMBL" id="ABE55091.1"/>
    </source>
</evidence>
<evidence type="ECO:0000256" key="1">
    <source>
        <dbReference type="ARBA" id="ARBA00005996"/>
    </source>
</evidence>
<dbReference type="SUPFAM" id="SSF75169">
    <property type="entry name" value="DsrEFH-like"/>
    <property type="match status" value="1"/>
</dbReference>
<dbReference type="Gene3D" id="3.40.1260.10">
    <property type="entry name" value="DsrEFH-like"/>
    <property type="match status" value="1"/>
</dbReference>
<dbReference type="NCBIfam" id="NF001238">
    <property type="entry name" value="PRK00211.1"/>
    <property type="match status" value="1"/>
</dbReference>
<dbReference type="InterPro" id="IPR027396">
    <property type="entry name" value="DsrEFH-like"/>
</dbReference>
<dbReference type="Pfam" id="PF02635">
    <property type="entry name" value="DsrE"/>
    <property type="match status" value="1"/>
</dbReference>
<dbReference type="NCBIfam" id="TIGR03010">
    <property type="entry name" value="sulf_tusC_dsrF"/>
    <property type="match status" value="1"/>
</dbReference>